<dbReference type="AlphaFoldDB" id="A0A507QNP5"/>
<reference evidence="3 4" key="1">
    <citation type="submission" date="2019-06" db="EMBL/GenBank/DDBJ databases">
        <title>Wine fermentation using esterase from Monascus purpureus.</title>
        <authorList>
            <person name="Geng C."/>
            <person name="Zhang Y."/>
        </authorList>
    </citation>
    <scope>NUCLEOTIDE SEQUENCE [LARGE SCALE GENOMIC DNA]</scope>
    <source>
        <strain evidence="3">HQ1</strain>
    </source>
</reference>
<evidence type="ECO:0000313" key="4">
    <source>
        <dbReference type="Proteomes" id="UP000319663"/>
    </source>
</evidence>
<dbReference type="GO" id="GO:0008017">
    <property type="term" value="F:microtubule binding"/>
    <property type="evidence" value="ECO:0007669"/>
    <property type="project" value="TreeGrafter"/>
</dbReference>
<keyword evidence="4" id="KW-1185">Reference proteome</keyword>
<dbReference type="EMBL" id="VIFY01000122">
    <property type="protein sequence ID" value="TQB70099.1"/>
    <property type="molecule type" value="Genomic_DNA"/>
</dbReference>
<dbReference type="OrthoDB" id="5575722at2759"/>
<feature type="compositionally biased region" description="Basic and acidic residues" evidence="1">
    <location>
        <begin position="448"/>
        <end position="457"/>
    </location>
</feature>
<dbReference type="PANTHER" id="PTHR16151">
    <property type="entry name" value="HAUS AUGMIN-LIKE COMPLEX SUBUNIT 6"/>
    <property type="match status" value="1"/>
</dbReference>
<sequence>MQSSRPASRPKPLNWAPPPHVALFIRNLKLLQLDQYKDWPEINSRTLSPSPQNQRQRIKAVEWALYHLFAIWDPEGTQNKLRPFFPPLEPLQSVNLRAALFRGLSELKKNGDLGRETILRKTMLDDCKGEKFDEVLAVFSTAVVRKVLDATEEWASNPALRLSTSRGITLEEHQMMIPLILAHQVSLGAMGERRARVRSTHDQFSQLLDKKKAELASRKANKSSPSIPDEPTNYGLISREVKENWLGSEEWADTLLYGGARSSTDGFLELSFPKAWTHANESTVEELSNAPIQDLLIDLESRVSHQRSRLHRWHEFSDSIQKRDGPPRQAQVNVVKDSPLVFRDHQSLTVASVSKTVRNQAGHVDMTDEDKVLLASIREALAKIDRKPLSSDNAKPPIRSTKLTSDTVEHSDPLLSHTKLDKVGSISPADTNIGHTTPTGGTGLSHSNSEEYRERRSPIVRITSEYPTDPEPNIDNFDSEPALPEPGARPYKFSLVERTRKSMSLVPPPSGRVRENYLSRRARQSFPVNQFETPRKEDSPHHSGASTPKDDLFSENADYASVFKSRPRIAQSPISSPAVHVSPLDEFDLDDNGSPWSANQDRYEQQDYQDSPLASRKRAW</sequence>
<organism evidence="3 4">
    <name type="scientific">Monascus purpureus</name>
    <name type="common">Red mold</name>
    <name type="synonym">Monascus anka</name>
    <dbReference type="NCBI Taxonomy" id="5098"/>
    <lineage>
        <taxon>Eukaryota</taxon>
        <taxon>Fungi</taxon>
        <taxon>Dikarya</taxon>
        <taxon>Ascomycota</taxon>
        <taxon>Pezizomycotina</taxon>
        <taxon>Eurotiomycetes</taxon>
        <taxon>Eurotiomycetidae</taxon>
        <taxon>Eurotiales</taxon>
        <taxon>Aspergillaceae</taxon>
        <taxon>Monascus</taxon>
    </lineage>
</organism>
<feature type="region of interest" description="Disordered" evidence="1">
    <location>
        <begin position="502"/>
        <end position="553"/>
    </location>
</feature>
<feature type="region of interest" description="Disordered" evidence="1">
    <location>
        <begin position="388"/>
        <end position="489"/>
    </location>
</feature>
<dbReference type="GO" id="GO:0070652">
    <property type="term" value="C:HAUS complex"/>
    <property type="evidence" value="ECO:0007669"/>
    <property type="project" value="InterPro"/>
</dbReference>
<dbReference type="Pfam" id="PF14661">
    <property type="entry name" value="HAUS6_N"/>
    <property type="match status" value="1"/>
</dbReference>
<evidence type="ECO:0000256" key="1">
    <source>
        <dbReference type="SAM" id="MobiDB-lite"/>
    </source>
</evidence>
<dbReference type="STRING" id="5098.A0A507QNP5"/>
<proteinExistence type="predicted"/>
<feature type="compositionally biased region" description="Polar residues" evidence="1">
    <location>
        <begin position="428"/>
        <end position="447"/>
    </location>
</feature>
<evidence type="ECO:0000259" key="2">
    <source>
        <dbReference type="Pfam" id="PF14661"/>
    </source>
</evidence>
<dbReference type="InterPro" id="IPR026797">
    <property type="entry name" value="HAUS_6"/>
</dbReference>
<comment type="caution">
    <text evidence="3">The sequence shown here is derived from an EMBL/GenBank/DDBJ whole genome shotgun (WGS) entry which is preliminary data.</text>
</comment>
<name>A0A507QNP5_MONPU</name>
<feature type="compositionally biased region" description="Basic and acidic residues" evidence="1">
    <location>
        <begin position="407"/>
        <end position="422"/>
    </location>
</feature>
<dbReference type="PANTHER" id="PTHR16151:SF2">
    <property type="entry name" value="HAUS AUGMIN-LIKE COMPLEX SUBUNIT 6"/>
    <property type="match status" value="1"/>
</dbReference>
<feature type="domain" description="HAUS augmin-like complex subunit 6 N-terminal" evidence="2">
    <location>
        <begin position="24"/>
        <end position="221"/>
    </location>
</feature>
<dbReference type="Proteomes" id="UP000319663">
    <property type="component" value="Unassembled WGS sequence"/>
</dbReference>
<feature type="region of interest" description="Disordered" evidence="1">
    <location>
        <begin position="570"/>
        <end position="620"/>
    </location>
</feature>
<dbReference type="InterPro" id="IPR028163">
    <property type="entry name" value="HAUS_6_N"/>
</dbReference>
<protein>
    <recommendedName>
        <fullName evidence="2">HAUS augmin-like complex subunit 6 N-terminal domain-containing protein</fullName>
    </recommendedName>
</protein>
<dbReference type="GO" id="GO:1990498">
    <property type="term" value="C:mitotic spindle microtubule"/>
    <property type="evidence" value="ECO:0007669"/>
    <property type="project" value="TreeGrafter"/>
</dbReference>
<dbReference type="GO" id="GO:0051225">
    <property type="term" value="P:spindle assembly"/>
    <property type="evidence" value="ECO:0007669"/>
    <property type="project" value="InterPro"/>
</dbReference>
<accession>A0A507QNP5</accession>
<gene>
    <name evidence="3" type="ORF">MPDQ_000973</name>
</gene>
<evidence type="ECO:0000313" key="3">
    <source>
        <dbReference type="EMBL" id="TQB70099.1"/>
    </source>
</evidence>